<feature type="transmembrane region" description="Helical" evidence="1">
    <location>
        <begin position="105"/>
        <end position="125"/>
    </location>
</feature>
<keyword evidence="1" id="KW-0472">Membrane</keyword>
<organism evidence="2 3">
    <name type="scientific">Mycolicibacterium conceptionense</name>
    <dbReference type="NCBI Taxonomy" id="451644"/>
    <lineage>
        <taxon>Bacteria</taxon>
        <taxon>Bacillati</taxon>
        <taxon>Actinomycetota</taxon>
        <taxon>Actinomycetes</taxon>
        <taxon>Mycobacteriales</taxon>
        <taxon>Mycobacteriaceae</taxon>
        <taxon>Mycolicibacterium</taxon>
    </lineage>
</organism>
<accession>A0A0J8UE96</accession>
<dbReference type="RefSeq" id="WP_048895579.1">
    <property type="nucleotide sequence ID" value="NZ_LFOD01000003.1"/>
</dbReference>
<evidence type="ECO:0000256" key="1">
    <source>
        <dbReference type="SAM" id="Phobius"/>
    </source>
</evidence>
<dbReference type="EMBL" id="LFOD01000003">
    <property type="protein sequence ID" value="KMV19636.1"/>
    <property type="molecule type" value="Genomic_DNA"/>
</dbReference>
<sequence>MTSHALTKVRFPRIPRPDPLLVAICMRLPAAAAFFVLALHGRKLVPVAPLVAILALLVSVAFGVRAHRSASDTSPRRRLALWVIIDSMILLLCAIPTPHSWVSPFSRAMVGLIALSVLFSIAMEVQMFRR</sequence>
<dbReference type="PATRIC" id="fig|451644.5.peg.1272"/>
<feature type="transmembrane region" description="Helical" evidence="1">
    <location>
        <begin position="20"/>
        <end position="41"/>
    </location>
</feature>
<proteinExistence type="predicted"/>
<reference evidence="2 3" key="1">
    <citation type="submission" date="2015-06" db="EMBL/GenBank/DDBJ databases">
        <title>Genome sequence of Mycobacterium conceptionense strain MLE.</title>
        <authorList>
            <person name="Greninger A.L."/>
            <person name="Cunningham G."/>
            <person name="Chiu C.Y."/>
            <person name="Miller S."/>
        </authorList>
    </citation>
    <scope>NUCLEOTIDE SEQUENCE [LARGE SCALE GENOMIC DNA]</scope>
    <source>
        <strain evidence="2 3">MLE</strain>
    </source>
</reference>
<evidence type="ECO:0000313" key="3">
    <source>
        <dbReference type="Proteomes" id="UP000037594"/>
    </source>
</evidence>
<keyword evidence="1" id="KW-1133">Transmembrane helix</keyword>
<dbReference type="Proteomes" id="UP000037594">
    <property type="component" value="Unassembled WGS sequence"/>
</dbReference>
<feature type="transmembrane region" description="Helical" evidence="1">
    <location>
        <begin position="47"/>
        <end position="67"/>
    </location>
</feature>
<gene>
    <name evidence="2" type="ORF">ACT17_06235</name>
</gene>
<feature type="transmembrane region" description="Helical" evidence="1">
    <location>
        <begin position="79"/>
        <end position="99"/>
    </location>
</feature>
<name>A0A0J8UE96_9MYCO</name>
<comment type="caution">
    <text evidence="2">The sequence shown here is derived from an EMBL/GenBank/DDBJ whole genome shotgun (WGS) entry which is preliminary data.</text>
</comment>
<evidence type="ECO:0000313" key="2">
    <source>
        <dbReference type="EMBL" id="KMV19636.1"/>
    </source>
</evidence>
<protein>
    <submittedName>
        <fullName evidence="2">Uncharacterized protein</fullName>
    </submittedName>
</protein>
<dbReference type="AlphaFoldDB" id="A0A0J8UE96"/>
<keyword evidence="1" id="KW-0812">Transmembrane</keyword>